<evidence type="ECO:0000313" key="4">
    <source>
        <dbReference type="EMBL" id="KAK8835792.1"/>
    </source>
</evidence>
<evidence type="ECO:0000256" key="3">
    <source>
        <dbReference type="SAM" id="Phobius"/>
    </source>
</evidence>
<keyword evidence="3" id="KW-0472">Membrane</keyword>
<gene>
    <name evidence="4" type="ORF">M9Y10_040615</name>
</gene>
<feature type="region of interest" description="Disordered" evidence="2">
    <location>
        <begin position="393"/>
        <end position="428"/>
    </location>
</feature>
<organism evidence="4 5">
    <name type="scientific">Tritrichomonas musculus</name>
    <dbReference type="NCBI Taxonomy" id="1915356"/>
    <lineage>
        <taxon>Eukaryota</taxon>
        <taxon>Metamonada</taxon>
        <taxon>Parabasalia</taxon>
        <taxon>Tritrichomonadida</taxon>
        <taxon>Tritrichomonadidae</taxon>
        <taxon>Tritrichomonas</taxon>
    </lineage>
</organism>
<dbReference type="EMBL" id="JAPFFF010000075">
    <property type="protein sequence ID" value="KAK8835792.1"/>
    <property type="molecule type" value="Genomic_DNA"/>
</dbReference>
<accession>A0ABR2GPF5</accession>
<evidence type="ECO:0000256" key="2">
    <source>
        <dbReference type="SAM" id="MobiDB-lite"/>
    </source>
</evidence>
<proteinExistence type="predicted"/>
<keyword evidence="5" id="KW-1185">Reference proteome</keyword>
<keyword evidence="1" id="KW-0175">Coiled coil</keyword>
<feature type="transmembrane region" description="Helical" evidence="3">
    <location>
        <begin position="901"/>
        <end position="924"/>
    </location>
</feature>
<feature type="compositionally biased region" description="Low complexity" evidence="2">
    <location>
        <begin position="362"/>
        <end position="374"/>
    </location>
</feature>
<keyword evidence="3" id="KW-1133">Transmembrane helix</keyword>
<keyword evidence="3" id="KW-0812">Transmembrane</keyword>
<feature type="coiled-coil region" evidence="1">
    <location>
        <begin position="74"/>
        <end position="101"/>
    </location>
</feature>
<feature type="region of interest" description="Disordered" evidence="2">
    <location>
        <begin position="351"/>
        <end position="375"/>
    </location>
</feature>
<feature type="transmembrane region" description="Helical" evidence="3">
    <location>
        <begin position="692"/>
        <end position="712"/>
    </location>
</feature>
<comment type="caution">
    <text evidence="4">The sequence shown here is derived from an EMBL/GenBank/DDBJ whole genome shotgun (WGS) entry which is preliminary data.</text>
</comment>
<reference evidence="4 5" key="1">
    <citation type="submission" date="2024-04" db="EMBL/GenBank/DDBJ databases">
        <title>Tritrichomonas musculus Genome.</title>
        <authorList>
            <person name="Alves-Ferreira E."/>
            <person name="Grigg M."/>
            <person name="Lorenzi H."/>
            <person name="Galac M."/>
        </authorList>
    </citation>
    <scope>NUCLEOTIDE SEQUENCE [LARGE SCALE GENOMIC DNA]</scope>
    <source>
        <strain evidence="4 5">EAF2021</strain>
    </source>
</reference>
<sequence length="1463" mass="170439">MYYLRVMTVLHVSSVGSYFELSPFFCFPFEIALQFGYSNDWHLVIFLLFVLHVVFICALKTVNFFIKKEALKIFSVLIRRNEEEEEEENELTSNRSNETEIPSFASGNVVSGLRIMFLYHSDPHFFTRFAYIQHRSGVRASPMIEIIRFLGIFPSKRIEMLKELKALKSNSNYNRFLIFFYSKVLRSLTNKCKDKNLLVLNYYQRSFIVHNHLFWLARTQKKFLSSIIEACSVSYFYYEYKLEIKNLISRFYFDPYLYRRFGDFLLMAAGDYENSVFYQKFADSIENSEVKLTDTLVHKYIKFNPRILRFLNEDEYKASSVNDRTLIQKKILHTKNDTFFNSSKFSTNNTAIKKHRRKQTLNSTNSNSGFNSNSLKNTNESFRSDYSFNSEVNNNYSSENSTATPSPMVTASESPLVTTNNNSGGSELNQLNESDFADGIEYIEKPSASYLQTSKRWIPFFPLIGNIISCVLILSFLFQIIPIENKTVNSFAAIEREKPEMIHLFIDTGNAVFLPFSLTYQQPAQIGIHGTNENKEITQMRIKNIENLFNSNFYSNYSIPTQFISDATTEIYHFLNTEIERKFLNEINNTNSSIECRNEFYMSLNNVIIFFIDISQIRNLTGLMVSHLSKSIRLISDAKYSMCDVLQFFYHNVRVYPFEMMEKLENKLINIINEFEILNNHIELNDFLSKSLLIYSLISLFFIIVYSLAMTLQVNLTMKDQKAAVSFFASKERLKCLLFQKVDESWDVLTLFLQPEIVHFLQLRGYYDVVDEISQSGNSKKSLALLLFEREEESFSNHSKSEEITHEEFEENYEDTNNNKIQEANPFYTITSPLLPITIIDENQNENERENISLSTSSNDHNQTQKAERNEVKQTFYDRFQLEEMIEHAFNTTKETTKFSWIYTFNFLIFPWLLVITSILLLYYPIHYHSSIETDLAKSALHEGHQLIACYELIKVTADYLYTKEKNVTKFIQIHEMLDTTKIVSSFKASYSSQITEYYRREQCMQLLGITCTSISELVQEVINNNIDTERLTMLILPAFVQFGRNVLGEFFYQESEYLPKILSLSQQAFYTIICLMAVSYLARIFWENSAGLIEGFNSLFHFPELLIQNNEKIVETEMNDRIQDDITSHSLYESDSALNSLMWQIYRDKNGEKLPSTVIYISSLRKNGEIYSISENVEQILNRSSTSFIGQNLNENFPIVPSENDQENTEELRQFFMPDLTKKVFLSKTVSKSGFLNLTLMIEDFHSQPNKSYKEDTISEKLMNFMPTYFAKSIGVNGLQSFEFKDPIVVYMRFDSNLPQMVLEQYFTVVNNAIMNFSSIKAILADGGFFVFTTIKAVNPIIPFLFARDMINESKFPKRGRPTNGTWSILIVKIDLIMASVCYDDVCEPFLQTNLDNFDSKAKEKILFHLKKEQICFESRFEGVLKGITEKGEKVKKSINGIDYDLVSFSFSQYLSNLKNLI</sequence>
<evidence type="ECO:0000313" key="5">
    <source>
        <dbReference type="Proteomes" id="UP001470230"/>
    </source>
</evidence>
<feature type="transmembrane region" description="Helical" evidence="3">
    <location>
        <begin position="43"/>
        <end position="66"/>
    </location>
</feature>
<feature type="transmembrane region" description="Helical" evidence="3">
    <location>
        <begin position="460"/>
        <end position="481"/>
    </location>
</feature>
<protein>
    <submittedName>
        <fullName evidence="4">Uncharacterized protein</fullName>
    </submittedName>
</protein>
<feature type="region of interest" description="Disordered" evidence="2">
    <location>
        <begin position="849"/>
        <end position="869"/>
    </location>
</feature>
<name>A0ABR2GPF5_9EUKA</name>
<feature type="compositionally biased region" description="Polar residues" evidence="2">
    <location>
        <begin position="402"/>
        <end position="428"/>
    </location>
</feature>
<feature type="compositionally biased region" description="Polar residues" evidence="2">
    <location>
        <begin position="852"/>
        <end position="865"/>
    </location>
</feature>
<evidence type="ECO:0000256" key="1">
    <source>
        <dbReference type="SAM" id="Coils"/>
    </source>
</evidence>
<dbReference type="Proteomes" id="UP001470230">
    <property type="component" value="Unassembled WGS sequence"/>
</dbReference>